<sequence length="369" mass="41186">MKPANTPSRTESNASQTSLERELKRISRLYIQRRFDEAYGLCQKQFGSFGSDGEQAQLWNILAVLYLRIAAQREDSSQSEEAGPTDWDYMLRLYGGAVEKLPADVLCAGILLLQKRRLHSSSKQAIETWLATLPDDYFLSLSNEAQSDALQNYERIVELYCLHVLPSLGEWESAKDFLEWNEVIATGKRALYRKKLDEMERRRRSVSSREASHCAENQPKFENAPSSVPAMRKESTTPVSGKQGSDEAPKSQKDQRLDTQSKGQQSTGQSAQSETGGKPQDAPTQSASQNRASAPSPQTTDSITRTRATIRHWLAITRGVPAAILAILLLLAISRFLRRFKNTAVGRAVSLLADKIYTTAKMGLNMQTI</sequence>
<dbReference type="RefSeq" id="XP_016613182.1">
    <property type="nucleotide sequence ID" value="XM_016757022.1"/>
</dbReference>
<dbReference type="EMBL" id="KQ257450">
    <property type="protein sequence ID" value="KND05143.1"/>
    <property type="molecule type" value="Genomic_DNA"/>
</dbReference>
<dbReference type="Proteomes" id="UP000053201">
    <property type="component" value="Unassembled WGS sequence"/>
</dbReference>
<feature type="transmembrane region" description="Helical" evidence="2">
    <location>
        <begin position="313"/>
        <end position="333"/>
    </location>
</feature>
<dbReference type="STRING" id="645134.A0A0L0HVL0"/>
<gene>
    <name evidence="3" type="ORF">SPPG_08878</name>
</gene>
<keyword evidence="2" id="KW-1133">Transmembrane helix</keyword>
<name>A0A0L0HVL0_SPIPD</name>
<feature type="compositionally biased region" description="Basic and acidic residues" evidence="1">
    <location>
        <begin position="244"/>
        <end position="259"/>
    </location>
</feature>
<feature type="compositionally biased region" description="Low complexity" evidence="1">
    <location>
        <begin position="260"/>
        <end position="277"/>
    </location>
</feature>
<evidence type="ECO:0000256" key="1">
    <source>
        <dbReference type="SAM" id="MobiDB-lite"/>
    </source>
</evidence>
<dbReference type="OrthoDB" id="3981028at2759"/>
<evidence type="ECO:0000313" key="3">
    <source>
        <dbReference type="EMBL" id="KND05143.1"/>
    </source>
</evidence>
<dbReference type="AlphaFoldDB" id="A0A0L0HVL0"/>
<organism evidence="3 4">
    <name type="scientific">Spizellomyces punctatus (strain DAOM BR117)</name>
    <dbReference type="NCBI Taxonomy" id="645134"/>
    <lineage>
        <taxon>Eukaryota</taxon>
        <taxon>Fungi</taxon>
        <taxon>Fungi incertae sedis</taxon>
        <taxon>Chytridiomycota</taxon>
        <taxon>Chytridiomycota incertae sedis</taxon>
        <taxon>Chytridiomycetes</taxon>
        <taxon>Spizellomycetales</taxon>
        <taxon>Spizellomycetaceae</taxon>
        <taxon>Spizellomyces</taxon>
    </lineage>
</organism>
<keyword evidence="2" id="KW-0812">Transmembrane</keyword>
<keyword evidence="4" id="KW-1185">Reference proteome</keyword>
<evidence type="ECO:0000313" key="4">
    <source>
        <dbReference type="Proteomes" id="UP000053201"/>
    </source>
</evidence>
<keyword evidence="2" id="KW-0472">Membrane</keyword>
<reference evidence="3 4" key="1">
    <citation type="submission" date="2009-08" db="EMBL/GenBank/DDBJ databases">
        <title>The Genome Sequence of Spizellomyces punctatus strain DAOM BR117.</title>
        <authorList>
            <consortium name="The Broad Institute Genome Sequencing Platform"/>
            <person name="Russ C."/>
            <person name="Cuomo C."/>
            <person name="Shea T."/>
            <person name="Young S.K."/>
            <person name="Zeng Q."/>
            <person name="Koehrsen M."/>
            <person name="Haas B."/>
            <person name="Borodovsky M."/>
            <person name="Guigo R."/>
            <person name="Alvarado L."/>
            <person name="Berlin A."/>
            <person name="Bochicchio J."/>
            <person name="Borenstein D."/>
            <person name="Chapman S."/>
            <person name="Chen Z."/>
            <person name="Engels R."/>
            <person name="Freedman E."/>
            <person name="Gellesch M."/>
            <person name="Goldberg J."/>
            <person name="Griggs A."/>
            <person name="Gujja S."/>
            <person name="Heiman D."/>
            <person name="Hepburn T."/>
            <person name="Howarth C."/>
            <person name="Jen D."/>
            <person name="Larson L."/>
            <person name="Lewis B."/>
            <person name="Mehta T."/>
            <person name="Park D."/>
            <person name="Pearson M."/>
            <person name="Roberts A."/>
            <person name="Saif S."/>
            <person name="Shenoy N."/>
            <person name="Sisk P."/>
            <person name="Stolte C."/>
            <person name="Sykes S."/>
            <person name="Thomson T."/>
            <person name="Walk T."/>
            <person name="White J."/>
            <person name="Yandava C."/>
            <person name="Burger G."/>
            <person name="Gray M.W."/>
            <person name="Holland P.W.H."/>
            <person name="King N."/>
            <person name="Lang F.B.F."/>
            <person name="Roger A.J."/>
            <person name="Ruiz-Trillo I."/>
            <person name="Lander E."/>
            <person name="Nusbaum C."/>
        </authorList>
    </citation>
    <scope>NUCLEOTIDE SEQUENCE [LARGE SCALE GENOMIC DNA]</scope>
    <source>
        <strain evidence="3 4">DAOM BR117</strain>
    </source>
</reference>
<proteinExistence type="predicted"/>
<feature type="region of interest" description="Disordered" evidence="1">
    <location>
        <begin position="198"/>
        <end position="304"/>
    </location>
</feature>
<protein>
    <submittedName>
        <fullName evidence="3">Uncharacterized protein</fullName>
    </submittedName>
</protein>
<evidence type="ECO:0000256" key="2">
    <source>
        <dbReference type="SAM" id="Phobius"/>
    </source>
</evidence>
<feature type="compositionally biased region" description="Polar residues" evidence="1">
    <location>
        <begin position="282"/>
        <end position="304"/>
    </location>
</feature>
<accession>A0A0L0HVL0</accession>
<dbReference type="InParanoid" id="A0A0L0HVL0"/>
<dbReference type="OMA" id="VAMNIEL"/>
<dbReference type="GeneID" id="27692003"/>
<dbReference type="VEuPathDB" id="FungiDB:SPPG_08878"/>